<evidence type="ECO:0000256" key="2">
    <source>
        <dbReference type="ARBA" id="ARBA00006843"/>
    </source>
</evidence>
<evidence type="ECO:0000256" key="6">
    <source>
        <dbReference type="SAM" id="Phobius"/>
    </source>
</evidence>
<dbReference type="PANTHER" id="PTHR13999:SF4">
    <property type="entry name" value="INTERFERON-INDUCED TRANSMEMBRANE PROTEIN 3"/>
    <property type="match status" value="1"/>
</dbReference>
<evidence type="ECO:0000313" key="7">
    <source>
        <dbReference type="EMBL" id="CAK6449852.1"/>
    </source>
</evidence>
<feature type="transmembrane region" description="Helical" evidence="6">
    <location>
        <begin position="59"/>
        <end position="81"/>
    </location>
</feature>
<evidence type="ECO:0000313" key="8">
    <source>
        <dbReference type="Proteomes" id="UP001314169"/>
    </source>
</evidence>
<comment type="similarity">
    <text evidence="2">Belongs to the CD225/Dispanin family.</text>
</comment>
<evidence type="ECO:0008006" key="9">
    <source>
        <dbReference type="Google" id="ProtNLM"/>
    </source>
</evidence>
<organism evidence="7 8">
    <name type="scientific">Pipistrellus nathusii</name>
    <name type="common">Nathusius' pipistrelle</name>
    <dbReference type="NCBI Taxonomy" id="59473"/>
    <lineage>
        <taxon>Eukaryota</taxon>
        <taxon>Metazoa</taxon>
        <taxon>Chordata</taxon>
        <taxon>Craniata</taxon>
        <taxon>Vertebrata</taxon>
        <taxon>Euteleostomi</taxon>
        <taxon>Mammalia</taxon>
        <taxon>Eutheria</taxon>
        <taxon>Laurasiatheria</taxon>
        <taxon>Chiroptera</taxon>
        <taxon>Yangochiroptera</taxon>
        <taxon>Vespertilionidae</taxon>
        <taxon>Pipistrellus</taxon>
    </lineage>
</organism>
<keyword evidence="3 6" id="KW-0812">Transmembrane</keyword>
<dbReference type="Proteomes" id="UP001314169">
    <property type="component" value="Chromosome 9"/>
</dbReference>
<accession>A0ABP0AH56</accession>
<evidence type="ECO:0000256" key="5">
    <source>
        <dbReference type="ARBA" id="ARBA00023136"/>
    </source>
</evidence>
<keyword evidence="8" id="KW-1185">Reference proteome</keyword>
<evidence type="ECO:0000256" key="1">
    <source>
        <dbReference type="ARBA" id="ARBA00004370"/>
    </source>
</evidence>
<proteinExistence type="inferred from homology"/>
<keyword evidence="4 6" id="KW-1133">Transmembrane helix</keyword>
<protein>
    <recommendedName>
        <fullName evidence="9">Interferon-induced transmembrane protein 3</fullName>
    </recommendedName>
</protein>
<comment type="subcellular location">
    <subcellularLocation>
        <location evidence="1">Membrane</location>
    </subcellularLocation>
</comment>
<dbReference type="InterPro" id="IPR007593">
    <property type="entry name" value="CD225/Dispanin_fam"/>
</dbReference>
<dbReference type="EMBL" id="OY882866">
    <property type="protein sequence ID" value="CAK6449852.1"/>
    <property type="molecule type" value="Genomic_DNA"/>
</dbReference>
<dbReference type="Pfam" id="PF04505">
    <property type="entry name" value="CD225"/>
    <property type="match status" value="1"/>
</dbReference>
<dbReference type="InterPro" id="IPR051517">
    <property type="entry name" value="IFITM_antiviral_protein"/>
</dbReference>
<name>A0ABP0AH56_PIPNA</name>
<feature type="transmembrane region" description="Helical" evidence="6">
    <location>
        <begin position="107"/>
        <end position="130"/>
    </location>
</feature>
<sequence>MNPNSQSFLAGARSALAPAYEVLKEEHEVSVLGGPQGAMPARTTTVINVQTDTVVPDHIVWSLFNTLFFNPCCLGFVAFAFSVKSRDRKMVGDVIGAQSYASTAKCLNIWAVVLGLLVVLAVIVAVIVVFTTSLNRGYVGSFHLPQD</sequence>
<reference evidence="7" key="1">
    <citation type="submission" date="2023-12" db="EMBL/GenBank/DDBJ databases">
        <authorList>
            <person name="Brown T."/>
        </authorList>
    </citation>
    <scope>NUCLEOTIDE SEQUENCE</scope>
</reference>
<evidence type="ECO:0000256" key="3">
    <source>
        <dbReference type="ARBA" id="ARBA00022692"/>
    </source>
</evidence>
<gene>
    <name evidence="7" type="ORF">MPIPNATIZW_LOCUS18158</name>
</gene>
<keyword evidence="5 6" id="KW-0472">Membrane</keyword>
<dbReference type="PANTHER" id="PTHR13999">
    <property type="entry name" value="INTERFERON INDUCIBLE TRANSMEMBRANE PROTEIN"/>
    <property type="match status" value="1"/>
</dbReference>
<evidence type="ECO:0000256" key="4">
    <source>
        <dbReference type="ARBA" id="ARBA00022989"/>
    </source>
</evidence>